<dbReference type="AlphaFoldDB" id="A0A847S8S3"/>
<dbReference type="EMBL" id="JABAIA010000003">
    <property type="protein sequence ID" value="NLR68121.1"/>
    <property type="molecule type" value="Genomic_DNA"/>
</dbReference>
<accession>A0A847S8S3</accession>
<dbReference type="GO" id="GO:0043332">
    <property type="term" value="C:mating projection tip"/>
    <property type="evidence" value="ECO:0007669"/>
    <property type="project" value="TreeGrafter"/>
</dbReference>
<dbReference type="PANTHER" id="PTHR47432">
    <property type="entry name" value="CELL WALL ASSEMBLY REGULATOR SMI1"/>
    <property type="match status" value="1"/>
</dbReference>
<dbReference type="Pfam" id="PF09346">
    <property type="entry name" value="SMI1_KNR4"/>
    <property type="match status" value="1"/>
</dbReference>
<dbReference type="SMART" id="SM00860">
    <property type="entry name" value="SMI1_KNR4"/>
    <property type="match status" value="1"/>
</dbReference>
<evidence type="ECO:0000313" key="2">
    <source>
        <dbReference type="EMBL" id="NLR68121.1"/>
    </source>
</evidence>
<dbReference type="Proteomes" id="UP000570474">
    <property type="component" value="Unassembled WGS sequence"/>
</dbReference>
<dbReference type="PANTHER" id="PTHR47432:SF1">
    <property type="entry name" value="CELL WALL ASSEMBLY REGULATOR SMI1"/>
    <property type="match status" value="1"/>
</dbReference>
<organism evidence="2 3">
    <name type="scientific">Chitinophaga varians</name>
    <dbReference type="NCBI Taxonomy" id="2202339"/>
    <lineage>
        <taxon>Bacteria</taxon>
        <taxon>Pseudomonadati</taxon>
        <taxon>Bacteroidota</taxon>
        <taxon>Chitinophagia</taxon>
        <taxon>Chitinophagales</taxon>
        <taxon>Chitinophagaceae</taxon>
        <taxon>Chitinophaga</taxon>
    </lineage>
</organism>
<keyword evidence="3" id="KW-1185">Reference proteome</keyword>
<dbReference type="SUPFAM" id="SSF160631">
    <property type="entry name" value="SMI1/KNR4-like"/>
    <property type="match status" value="1"/>
</dbReference>
<sequence>MQKQLATLDQHLSQLRPELYTHLNAPLTADAIAALEKTYAITLPEDLKALYQWKNGQRDDCYEAFVNNSSFLPLQEALEVAKEMTGMIGYDFEVENWWNAAWIPIFHNGGGDYICYDMAGVFTGTKGQLVEFWHRDNDRNVIAPDLEGFFQVVNQYYEETPPASFDDFFTLEHFIKGYPRKFHVK</sequence>
<evidence type="ECO:0000259" key="1">
    <source>
        <dbReference type="SMART" id="SM00860"/>
    </source>
</evidence>
<dbReference type="RefSeq" id="WP_168874056.1">
    <property type="nucleotide sequence ID" value="NZ_JABAIA010000003.1"/>
</dbReference>
<dbReference type="InterPro" id="IPR037883">
    <property type="entry name" value="Knr4/Smi1-like_sf"/>
</dbReference>
<dbReference type="Gene3D" id="3.40.1580.10">
    <property type="entry name" value="SMI1/KNR4-like"/>
    <property type="match status" value="1"/>
</dbReference>
<proteinExistence type="predicted"/>
<protein>
    <submittedName>
        <fullName evidence="2">SMI1/KNR4 family protein</fullName>
    </submittedName>
</protein>
<evidence type="ECO:0000313" key="3">
    <source>
        <dbReference type="Proteomes" id="UP000570474"/>
    </source>
</evidence>
<gene>
    <name evidence="2" type="ORF">HGH92_27695</name>
</gene>
<dbReference type="InterPro" id="IPR018958">
    <property type="entry name" value="Knr4/Smi1-like_dom"/>
</dbReference>
<reference evidence="2 3" key="1">
    <citation type="submission" date="2020-04" db="EMBL/GenBank/DDBJ databases">
        <authorList>
            <person name="Yin C."/>
        </authorList>
    </citation>
    <scope>NUCLEOTIDE SEQUENCE [LARGE SCALE GENOMIC DNA]</scope>
    <source>
        <strain evidence="2 3">Ae27</strain>
    </source>
</reference>
<name>A0A847S8S3_9BACT</name>
<comment type="caution">
    <text evidence="2">The sequence shown here is derived from an EMBL/GenBank/DDBJ whole genome shotgun (WGS) entry which is preliminary data.</text>
</comment>
<dbReference type="InterPro" id="IPR051873">
    <property type="entry name" value="KNR4/SMI1_regulator"/>
</dbReference>
<feature type="domain" description="Knr4/Smi1-like" evidence="1">
    <location>
        <begin position="26"/>
        <end position="171"/>
    </location>
</feature>